<proteinExistence type="predicted"/>
<evidence type="ECO:0000256" key="1">
    <source>
        <dbReference type="SAM" id="SignalP"/>
    </source>
</evidence>
<organism evidence="3 4">
    <name type="scientific">Monoglobus pectinilyticus</name>
    <dbReference type="NCBI Taxonomy" id="1981510"/>
    <lineage>
        <taxon>Bacteria</taxon>
        <taxon>Bacillati</taxon>
        <taxon>Bacillota</taxon>
        <taxon>Clostridia</taxon>
        <taxon>Monoglobales</taxon>
        <taxon>Monoglobaceae</taxon>
        <taxon>Monoglobus</taxon>
    </lineage>
</organism>
<dbReference type="KEGG" id="mpec:B9O19_01829"/>
<dbReference type="PANTHER" id="PTHR10587">
    <property type="entry name" value="GLYCOSYL TRANSFERASE-RELATED"/>
    <property type="match status" value="1"/>
</dbReference>
<evidence type="ECO:0000313" key="3">
    <source>
        <dbReference type="EMBL" id="AUO19978.1"/>
    </source>
</evidence>
<keyword evidence="1" id="KW-0732">Signal</keyword>
<feature type="chain" id="PRO_5038513989" evidence="1">
    <location>
        <begin position="22"/>
        <end position="421"/>
    </location>
</feature>
<dbReference type="InterPro" id="IPR002509">
    <property type="entry name" value="NODB_dom"/>
</dbReference>
<dbReference type="GO" id="GO:0016810">
    <property type="term" value="F:hydrolase activity, acting on carbon-nitrogen (but not peptide) bonds"/>
    <property type="evidence" value="ECO:0007669"/>
    <property type="project" value="InterPro"/>
</dbReference>
<dbReference type="SUPFAM" id="SSF88713">
    <property type="entry name" value="Glycoside hydrolase/deacetylase"/>
    <property type="match status" value="1"/>
</dbReference>
<protein>
    <submittedName>
        <fullName evidence="3">Carbohydrate esterase family 4</fullName>
    </submittedName>
</protein>
<dbReference type="Gene3D" id="3.20.20.370">
    <property type="entry name" value="Glycoside hydrolase/deacetylase"/>
    <property type="match status" value="1"/>
</dbReference>
<dbReference type="GO" id="GO:0005975">
    <property type="term" value="P:carbohydrate metabolic process"/>
    <property type="evidence" value="ECO:0007669"/>
    <property type="project" value="InterPro"/>
</dbReference>
<keyword evidence="4" id="KW-1185">Reference proteome</keyword>
<dbReference type="GO" id="GO:0016020">
    <property type="term" value="C:membrane"/>
    <property type="evidence" value="ECO:0007669"/>
    <property type="project" value="TreeGrafter"/>
</dbReference>
<dbReference type="RefSeq" id="WP_102366134.1">
    <property type="nucleotide sequence ID" value="NZ_CP020991.1"/>
</dbReference>
<dbReference type="Pfam" id="PF01522">
    <property type="entry name" value="Polysacc_deac_1"/>
    <property type="match status" value="1"/>
</dbReference>
<dbReference type="EMBL" id="CP020991">
    <property type="protein sequence ID" value="AUO19978.1"/>
    <property type="molecule type" value="Genomic_DNA"/>
</dbReference>
<dbReference type="PANTHER" id="PTHR10587:SF78">
    <property type="entry name" value="PEPTIDOGLYCAN-N-ACETYLMURAMIC ACID DEACETYLASE PDAA"/>
    <property type="match status" value="1"/>
</dbReference>
<dbReference type="Proteomes" id="UP000235589">
    <property type="component" value="Chromosome"/>
</dbReference>
<dbReference type="InterPro" id="IPR011330">
    <property type="entry name" value="Glyco_hydro/deAcase_b/a-brl"/>
</dbReference>
<dbReference type="OrthoDB" id="9812065at2"/>
<evidence type="ECO:0000313" key="4">
    <source>
        <dbReference type="Proteomes" id="UP000235589"/>
    </source>
</evidence>
<dbReference type="InterPro" id="IPR050248">
    <property type="entry name" value="Polysacc_deacetylase_ArnD"/>
</dbReference>
<gene>
    <name evidence="3" type="ORF">B9O19_01829</name>
</gene>
<feature type="domain" description="NodB homology" evidence="2">
    <location>
        <begin position="234"/>
        <end position="414"/>
    </location>
</feature>
<feature type="signal peptide" evidence="1">
    <location>
        <begin position="1"/>
        <end position="21"/>
    </location>
</feature>
<sequence>MKKISMLLVSFMIFITSSVYTFPVSADSVTGRLLYTDISAYINHYPIPAYASDTGYIVVKVRDLEHYGFDVSWDEETRTANLDLKTSENNQTQISGIDNVMLPAQKTGIQYSRYTLNDTRLIFNGKSIDVYNACGSSYIRLEELNEVGEVYWVPELKAMKAWINAFSSTDYEPLAKASPEPKPIISDYSSYYNIDNTRNDWWFRKAPGYSEIDSSVVSLISNHKVIFRDTARPKKIYLTFDEGYEEGYTNQIIDVLNKYNIPAAFFITGDYLKESPELVERMLDYGYTVGNHTFKHPILPTVSPESAAYQISELSNRFAEMFGVNMNYIRPPEGSYSSRTLQLADDMGYKTVFWSFAYSDWDTANQKGADTAFTQIAPYLHDGAVMLLHACSSDNANVLDRLIQYILSEGYTFGSLDEIWV</sequence>
<dbReference type="PROSITE" id="PS51677">
    <property type="entry name" value="NODB"/>
    <property type="match status" value="1"/>
</dbReference>
<name>A0A2K9P5G3_9FIRM</name>
<dbReference type="GeneID" id="98063209"/>
<evidence type="ECO:0000259" key="2">
    <source>
        <dbReference type="PROSITE" id="PS51677"/>
    </source>
</evidence>
<accession>A0A2K9P5G3</accession>
<dbReference type="AlphaFoldDB" id="A0A2K9P5G3"/>
<reference evidence="3 4" key="1">
    <citation type="submission" date="2017-04" db="EMBL/GenBank/DDBJ databases">
        <title>Monoglobus pectinilyticus 14 draft genome.</title>
        <authorList>
            <person name="Kim C."/>
            <person name="Rosendale D.I."/>
            <person name="Kelly W.J."/>
            <person name="Tannock G.W."/>
            <person name="Patchett M.L."/>
            <person name="Jordens J.Z."/>
        </authorList>
    </citation>
    <scope>NUCLEOTIDE SEQUENCE [LARGE SCALE GENOMIC DNA]</scope>
    <source>
        <strain evidence="3 4">14</strain>
    </source>
</reference>